<keyword evidence="3" id="KW-0285">Flavoprotein</keyword>
<evidence type="ECO:0000256" key="9">
    <source>
        <dbReference type="SAM" id="MobiDB-lite"/>
    </source>
</evidence>
<accession>A0A150TKC3</accession>
<dbReference type="InterPro" id="IPR054585">
    <property type="entry name" value="NDH2-like_C"/>
</dbReference>
<evidence type="ECO:0000256" key="5">
    <source>
        <dbReference type="ARBA" id="ARBA00022946"/>
    </source>
</evidence>
<feature type="domain" description="FAD/NAD(P)-binding" evidence="11">
    <location>
        <begin position="9"/>
        <end position="325"/>
    </location>
</feature>
<comment type="similarity">
    <text evidence="1">Belongs to the NADH dehydrogenase family.</text>
</comment>
<keyword evidence="10" id="KW-0812">Transmembrane</keyword>
<name>A0A150TKC3_SORCE</name>
<dbReference type="GO" id="GO:0050136">
    <property type="term" value="F:NADH dehydrogenase (quinone) (non-electrogenic) activity"/>
    <property type="evidence" value="ECO:0007669"/>
    <property type="project" value="UniProtKB-EC"/>
</dbReference>
<dbReference type="Proteomes" id="UP000075502">
    <property type="component" value="Unassembled WGS sequence"/>
</dbReference>
<dbReference type="PRINTS" id="PR00411">
    <property type="entry name" value="PNDRDTASEI"/>
</dbReference>
<dbReference type="Pfam" id="PF22366">
    <property type="entry name" value="NDH2_C"/>
    <property type="match status" value="1"/>
</dbReference>
<feature type="transmembrane region" description="Helical" evidence="10">
    <location>
        <begin position="372"/>
        <end position="389"/>
    </location>
</feature>
<dbReference type="EMBL" id="JEME01002172">
    <property type="protein sequence ID" value="KYG05124.1"/>
    <property type="molecule type" value="Genomic_DNA"/>
</dbReference>
<keyword evidence="7" id="KW-0520">NAD</keyword>
<dbReference type="InterPro" id="IPR023753">
    <property type="entry name" value="FAD/NAD-binding_dom"/>
</dbReference>
<comment type="catalytic activity">
    <reaction evidence="8">
        <text>a quinone + NADH + H(+) = a quinol + NAD(+)</text>
        <dbReference type="Rhea" id="RHEA:46160"/>
        <dbReference type="ChEBI" id="CHEBI:15378"/>
        <dbReference type="ChEBI" id="CHEBI:24646"/>
        <dbReference type="ChEBI" id="CHEBI:57540"/>
        <dbReference type="ChEBI" id="CHEBI:57945"/>
        <dbReference type="ChEBI" id="CHEBI:132124"/>
        <dbReference type="EC" id="1.6.5.9"/>
    </reaction>
</comment>
<protein>
    <recommendedName>
        <fullName evidence="2">NADH:ubiquinone reductase (non-electrogenic)</fullName>
        <ecNumber evidence="2">1.6.5.9</ecNumber>
    </recommendedName>
</protein>
<evidence type="ECO:0000256" key="3">
    <source>
        <dbReference type="ARBA" id="ARBA00022630"/>
    </source>
</evidence>
<feature type="compositionally biased region" description="Basic and acidic residues" evidence="9">
    <location>
        <begin position="422"/>
        <end position="435"/>
    </location>
</feature>
<keyword evidence="10" id="KW-1133">Transmembrane helix</keyword>
<dbReference type="SUPFAM" id="SSF51905">
    <property type="entry name" value="FAD/NAD(P)-binding domain"/>
    <property type="match status" value="1"/>
</dbReference>
<evidence type="ECO:0000259" key="12">
    <source>
        <dbReference type="Pfam" id="PF22366"/>
    </source>
</evidence>
<organism evidence="13 14">
    <name type="scientific">Sorangium cellulosum</name>
    <name type="common">Polyangium cellulosum</name>
    <dbReference type="NCBI Taxonomy" id="56"/>
    <lineage>
        <taxon>Bacteria</taxon>
        <taxon>Pseudomonadati</taxon>
        <taxon>Myxococcota</taxon>
        <taxon>Polyangia</taxon>
        <taxon>Polyangiales</taxon>
        <taxon>Polyangiaceae</taxon>
        <taxon>Sorangium</taxon>
    </lineage>
</organism>
<keyword evidence="5" id="KW-0809">Transit peptide</keyword>
<reference evidence="13 14" key="1">
    <citation type="submission" date="2014-02" db="EMBL/GenBank/DDBJ databases">
        <title>The small core and large imbalanced accessory genome model reveals a collaborative survival strategy of Sorangium cellulosum strains in nature.</title>
        <authorList>
            <person name="Han K."/>
            <person name="Peng R."/>
            <person name="Blom J."/>
            <person name="Li Y.-Z."/>
        </authorList>
    </citation>
    <scope>NUCLEOTIDE SEQUENCE [LARGE SCALE GENOMIC DNA]</scope>
    <source>
        <strain evidence="13 14">So0007-03</strain>
    </source>
</reference>
<evidence type="ECO:0000256" key="8">
    <source>
        <dbReference type="ARBA" id="ARBA00047599"/>
    </source>
</evidence>
<dbReference type="EC" id="1.6.5.9" evidence="2"/>
<dbReference type="PANTHER" id="PTHR43706:SF47">
    <property type="entry name" value="EXTERNAL NADH-UBIQUINONE OXIDOREDUCTASE 1, MITOCHONDRIAL-RELATED"/>
    <property type="match status" value="1"/>
</dbReference>
<evidence type="ECO:0000256" key="6">
    <source>
        <dbReference type="ARBA" id="ARBA00023002"/>
    </source>
</evidence>
<dbReference type="InterPro" id="IPR045024">
    <property type="entry name" value="NDH-2"/>
</dbReference>
<evidence type="ECO:0000313" key="13">
    <source>
        <dbReference type="EMBL" id="KYG05124.1"/>
    </source>
</evidence>
<evidence type="ECO:0000256" key="2">
    <source>
        <dbReference type="ARBA" id="ARBA00012637"/>
    </source>
</evidence>
<evidence type="ECO:0000256" key="10">
    <source>
        <dbReference type="SAM" id="Phobius"/>
    </source>
</evidence>
<sequence length="450" mass="49093">MNQGHGMVHVVIIGAGFGGLYAAKALRREPVRVTVIDRRNHHTFQPLLYQVATAGLNASDIAAPIRRVLRKQKNTSVLLAEVTAIDPARKRVIFEDGEIGYDKLIVAAGASHSYFGHDEWAPFAPGLKTVEDALEIRRRVLLAFEAAERETDPARRKAWMTFVVVGAGPTGVELAGALSELARHTLVREFRRINPRDARIVVVEGAGQVLPSYVPELGEKARAQLVALNVEVRTRRLVTGIDEDGVSIGDERIEAKTVLWGAGVAASPLARSLGVPLDRAGRVLVEPDLTVPGHEDVYVIGDLASLKQEDGKPVPGVAPAAIQEGRHAARNMARAVRGQPRLPFRYRDKGSMATIGRAAAVADFGKVKLSGFLAWLAWLLVHVLFLIGFRSRFLVLFSWALSYLTYERASRLITGETPRLLEDHPAPALEPRRDGGALGTQPLEHARTRA</sequence>
<evidence type="ECO:0000259" key="11">
    <source>
        <dbReference type="Pfam" id="PF07992"/>
    </source>
</evidence>
<comment type="caution">
    <text evidence="13">The sequence shown here is derived from an EMBL/GenBank/DDBJ whole genome shotgun (WGS) entry which is preliminary data.</text>
</comment>
<dbReference type="Gene3D" id="3.50.50.100">
    <property type="match status" value="1"/>
</dbReference>
<dbReference type="PANTHER" id="PTHR43706">
    <property type="entry name" value="NADH DEHYDROGENASE"/>
    <property type="match status" value="1"/>
</dbReference>
<evidence type="ECO:0000313" key="14">
    <source>
        <dbReference type="Proteomes" id="UP000075502"/>
    </source>
</evidence>
<gene>
    <name evidence="13" type="ORF">BE21_42785</name>
</gene>
<feature type="transmembrane region" description="Helical" evidence="10">
    <location>
        <begin position="6"/>
        <end position="23"/>
    </location>
</feature>
<keyword evidence="4" id="KW-0274">FAD</keyword>
<evidence type="ECO:0000256" key="7">
    <source>
        <dbReference type="ARBA" id="ARBA00023027"/>
    </source>
</evidence>
<feature type="domain" description="External alternative NADH-ubiquinone oxidoreductase-like C-terminal" evidence="12">
    <location>
        <begin position="349"/>
        <end position="404"/>
    </location>
</feature>
<evidence type="ECO:0000256" key="1">
    <source>
        <dbReference type="ARBA" id="ARBA00005272"/>
    </source>
</evidence>
<proteinExistence type="inferred from homology"/>
<keyword evidence="10" id="KW-0472">Membrane</keyword>
<evidence type="ECO:0000256" key="4">
    <source>
        <dbReference type="ARBA" id="ARBA00022827"/>
    </source>
</evidence>
<dbReference type="PRINTS" id="PR00368">
    <property type="entry name" value="FADPNR"/>
</dbReference>
<keyword evidence="6" id="KW-0560">Oxidoreductase</keyword>
<dbReference type="Pfam" id="PF07992">
    <property type="entry name" value="Pyr_redox_2"/>
    <property type="match status" value="1"/>
</dbReference>
<dbReference type="InterPro" id="IPR036188">
    <property type="entry name" value="FAD/NAD-bd_sf"/>
</dbReference>
<feature type="region of interest" description="Disordered" evidence="9">
    <location>
        <begin position="422"/>
        <end position="450"/>
    </location>
</feature>
<dbReference type="AlphaFoldDB" id="A0A150TKC3"/>